<dbReference type="PANTHER" id="PTHR46913:SF1">
    <property type="entry name" value="RING-H2 FINGER PROTEIN ATL16"/>
    <property type="match status" value="1"/>
</dbReference>
<gene>
    <name evidence="16" type="ORF">Cni_G11391</name>
</gene>
<evidence type="ECO:0000259" key="15">
    <source>
        <dbReference type="PROSITE" id="PS50089"/>
    </source>
</evidence>
<evidence type="ECO:0000256" key="9">
    <source>
        <dbReference type="ARBA" id="ARBA00022786"/>
    </source>
</evidence>
<evidence type="ECO:0000256" key="7">
    <source>
        <dbReference type="ARBA" id="ARBA00022723"/>
    </source>
</evidence>
<keyword evidence="7" id="KW-0479">Metal-binding</keyword>
<reference evidence="16 17" key="1">
    <citation type="submission" date="2023-10" db="EMBL/GenBank/DDBJ databases">
        <title>Chromosome-scale genome assembly provides insights into flower coloration mechanisms of Canna indica.</title>
        <authorList>
            <person name="Li C."/>
        </authorList>
    </citation>
    <scope>NUCLEOTIDE SEQUENCE [LARGE SCALE GENOMIC DNA]</scope>
    <source>
        <tissue evidence="16">Flower</tissue>
    </source>
</reference>
<dbReference type="Gene3D" id="3.30.40.10">
    <property type="entry name" value="Zinc/RING finger domain, C3HC4 (zinc finger)"/>
    <property type="match status" value="1"/>
</dbReference>
<dbReference type="GO" id="GO:0008270">
    <property type="term" value="F:zinc ion binding"/>
    <property type="evidence" value="ECO:0007669"/>
    <property type="project" value="UniProtKB-KW"/>
</dbReference>
<protein>
    <recommendedName>
        <fullName evidence="4">RING-type E3 ubiquitin transferase</fullName>
        <ecNumber evidence="4">2.3.2.27</ecNumber>
    </recommendedName>
</protein>
<evidence type="ECO:0000256" key="6">
    <source>
        <dbReference type="ARBA" id="ARBA00022692"/>
    </source>
</evidence>
<dbReference type="SUPFAM" id="SSF57850">
    <property type="entry name" value="RING/U-box"/>
    <property type="match status" value="1"/>
</dbReference>
<dbReference type="Pfam" id="PF13639">
    <property type="entry name" value="zf-RING_2"/>
    <property type="match status" value="1"/>
</dbReference>
<dbReference type="InterPro" id="IPR013083">
    <property type="entry name" value="Znf_RING/FYVE/PHD"/>
</dbReference>
<keyword evidence="9" id="KW-0833">Ubl conjugation pathway</keyword>
<accession>A0AAQ3KA67</accession>
<evidence type="ECO:0000256" key="5">
    <source>
        <dbReference type="ARBA" id="ARBA00022679"/>
    </source>
</evidence>
<feature type="domain" description="RING-type" evidence="15">
    <location>
        <begin position="101"/>
        <end position="143"/>
    </location>
</feature>
<evidence type="ECO:0000256" key="14">
    <source>
        <dbReference type="SAM" id="Phobius"/>
    </source>
</evidence>
<evidence type="ECO:0000256" key="10">
    <source>
        <dbReference type="ARBA" id="ARBA00022833"/>
    </source>
</evidence>
<dbReference type="InterPro" id="IPR001841">
    <property type="entry name" value="Znf_RING"/>
</dbReference>
<dbReference type="PANTHER" id="PTHR46913">
    <property type="entry name" value="RING-H2 FINGER PROTEIN ATL16"/>
    <property type="match status" value="1"/>
</dbReference>
<evidence type="ECO:0000256" key="3">
    <source>
        <dbReference type="ARBA" id="ARBA00004906"/>
    </source>
</evidence>
<sequence>MDETEHSMASGSGAVQSLATTTGFIVAAVLVLLILFIFVFFLCLRVKRCWGASPVSGGGNVRPGPDIEPAPQRPGLDSASIKSIPWVVFRSEDFKDGGECCAVCLCELSAGEAARRLPKCNHAFHLECIDMWLFSHASCPLCRSPAAAAALGASKYAGPHPVLAVENSPICVPFSELHARGSVGDMETQSASPSSSESYSGRSENAVVIHIPGREVVALEAPSPTLMSLRRHLSPPRVCDIEQGCLPVSPSSPASS</sequence>
<dbReference type="InterPro" id="IPR044600">
    <property type="entry name" value="ATL1/ATL16-like"/>
</dbReference>
<comment type="catalytic activity">
    <reaction evidence="1">
        <text>S-ubiquitinyl-[E2 ubiquitin-conjugating enzyme]-L-cysteine + [acceptor protein]-L-lysine = [E2 ubiquitin-conjugating enzyme]-L-cysteine + N(6)-ubiquitinyl-[acceptor protein]-L-lysine.</text>
        <dbReference type="EC" id="2.3.2.27"/>
    </reaction>
</comment>
<dbReference type="PROSITE" id="PS50089">
    <property type="entry name" value="ZF_RING_2"/>
    <property type="match status" value="1"/>
</dbReference>
<dbReference type="GO" id="GO:0016020">
    <property type="term" value="C:membrane"/>
    <property type="evidence" value="ECO:0007669"/>
    <property type="project" value="UniProtKB-SubCell"/>
</dbReference>
<organism evidence="16 17">
    <name type="scientific">Canna indica</name>
    <name type="common">Indian-shot</name>
    <dbReference type="NCBI Taxonomy" id="4628"/>
    <lineage>
        <taxon>Eukaryota</taxon>
        <taxon>Viridiplantae</taxon>
        <taxon>Streptophyta</taxon>
        <taxon>Embryophyta</taxon>
        <taxon>Tracheophyta</taxon>
        <taxon>Spermatophyta</taxon>
        <taxon>Magnoliopsida</taxon>
        <taxon>Liliopsida</taxon>
        <taxon>Zingiberales</taxon>
        <taxon>Cannaceae</taxon>
        <taxon>Canna</taxon>
    </lineage>
</organism>
<comment type="pathway">
    <text evidence="3">Protein modification; protein ubiquitination.</text>
</comment>
<evidence type="ECO:0000256" key="1">
    <source>
        <dbReference type="ARBA" id="ARBA00000900"/>
    </source>
</evidence>
<dbReference type="Proteomes" id="UP001327560">
    <property type="component" value="Chromosome 3"/>
</dbReference>
<dbReference type="GO" id="GO:0061630">
    <property type="term" value="F:ubiquitin protein ligase activity"/>
    <property type="evidence" value="ECO:0007669"/>
    <property type="project" value="UniProtKB-EC"/>
</dbReference>
<evidence type="ECO:0000313" key="17">
    <source>
        <dbReference type="Proteomes" id="UP001327560"/>
    </source>
</evidence>
<keyword evidence="11 14" id="KW-1133">Transmembrane helix</keyword>
<keyword evidence="5" id="KW-0808">Transferase</keyword>
<dbReference type="SMART" id="SM00184">
    <property type="entry name" value="RING"/>
    <property type="match status" value="1"/>
</dbReference>
<keyword evidence="12 14" id="KW-0472">Membrane</keyword>
<keyword evidence="6 14" id="KW-0812">Transmembrane</keyword>
<name>A0AAQ3KA67_9LILI</name>
<dbReference type="GO" id="GO:0016567">
    <property type="term" value="P:protein ubiquitination"/>
    <property type="evidence" value="ECO:0007669"/>
    <property type="project" value="InterPro"/>
</dbReference>
<evidence type="ECO:0000256" key="2">
    <source>
        <dbReference type="ARBA" id="ARBA00004167"/>
    </source>
</evidence>
<evidence type="ECO:0000313" key="16">
    <source>
        <dbReference type="EMBL" id="WOL02672.1"/>
    </source>
</evidence>
<dbReference type="EC" id="2.3.2.27" evidence="4"/>
<evidence type="ECO:0000256" key="12">
    <source>
        <dbReference type="ARBA" id="ARBA00023136"/>
    </source>
</evidence>
<feature type="transmembrane region" description="Helical" evidence="14">
    <location>
        <begin position="24"/>
        <end position="44"/>
    </location>
</feature>
<evidence type="ECO:0000256" key="13">
    <source>
        <dbReference type="PROSITE-ProRule" id="PRU00175"/>
    </source>
</evidence>
<proteinExistence type="predicted"/>
<dbReference type="CDD" id="cd16461">
    <property type="entry name" value="RING-H2_EL5-like"/>
    <property type="match status" value="1"/>
</dbReference>
<evidence type="ECO:0000256" key="8">
    <source>
        <dbReference type="ARBA" id="ARBA00022771"/>
    </source>
</evidence>
<dbReference type="AlphaFoldDB" id="A0AAQ3KA67"/>
<evidence type="ECO:0000256" key="4">
    <source>
        <dbReference type="ARBA" id="ARBA00012483"/>
    </source>
</evidence>
<keyword evidence="8 13" id="KW-0863">Zinc-finger</keyword>
<keyword evidence="10" id="KW-0862">Zinc</keyword>
<keyword evidence="17" id="KW-1185">Reference proteome</keyword>
<comment type="subcellular location">
    <subcellularLocation>
        <location evidence="2">Membrane</location>
        <topology evidence="2">Single-pass membrane protein</topology>
    </subcellularLocation>
</comment>
<dbReference type="EMBL" id="CP136892">
    <property type="protein sequence ID" value="WOL02672.1"/>
    <property type="molecule type" value="Genomic_DNA"/>
</dbReference>
<evidence type="ECO:0000256" key="11">
    <source>
        <dbReference type="ARBA" id="ARBA00022989"/>
    </source>
</evidence>